<dbReference type="Gene3D" id="3.30.565.10">
    <property type="entry name" value="Histidine kinase-like ATPase, C-terminal domain"/>
    <property type="match status" value="1"/>
</dbReference>
<gene>
    <name evidence="8" type="ORF">ABS767_09035</name>
</gene>
<keyword evidence="5" id="KW-0175">Coiled coil</keyword>
<dbReference type="SUPFAM" id="SSF55874">
    <property type="entry name" value="ATPase domain of HSP90 chaperone/DNA topoisomerase II/histidine kinase"/>
    <property type="match status" value="1"/>
</dbReference>
<dbReference type="SMART" id="SM00387">
    <property type="entry name" value="HATPase_c"/>
    <property type="match status" value="1"/>
</dbReference>
<dbReference type="Pfam" id="PF00512">
    <property type="entry name" value="HisKA"/>
    <property type="match status" value="1"/>
</dbReference>
<keyword evidence="9" id="KW-1185">Reference proteome</keyword>
<evidence type="ECO:0000256" key="5">
    <source>
        <dbReference type="SAM" id="Coils"/>
    </source>
</evidence>
<dbReference type="SUPFAM" id="SSF52172">
    <property type="entry name" value="CheY-like"/>
    <property type="match status" value="2"/>
</dbReference>
<accession>A0ABW8YLN2</accession>
<dbReference type="InterPro" id="IPR011006">
    <property type="entry name" value="CheY-like_superfamily"/>
</dbReference>
<dbReference type="InterPro" id="IPR003594">
    <property type="entry name" value="HATPase_dom"/>
</dbReference>
<protein>
    <recommendedName>
        <fullName evidence="2">histidine kinase</fullName>
        <ecNumber evidence="2">2.7.13.3</ecNumber>
    </recommendedName>
</protein>
<evidence type="ECO:0000256" key="1">
    <source>
        <dbReference type="ARBA" id="ARBA00000085"/>
    </source>
</evidence>
<evidence type="ECO:0000259" key="6">
    <source>
        <dbReference type="PROSITE" id="PS50109"/>
    </source>
</evidence>
<evidence type="ECO:0000256" key="2">
    <source>
        <dbReference type="ARBA" id="ARBA00012438"/>
    </source>
</evidence>
<dbReference type="SUPFAM" id="SSF47384">
    <property type="entry name" value="Homodimeric domain of signal transducing histidine kinase"/>
    <property type="match status" value="1"/>
</dbReference>
<dbReference type="Gene3D" id="1.10.287.130">
    <property type="match status" value="1"/>
</dbReference>
<evidence type="ECO:0000313" key="8">
    <source>
        <dbReference type="EMBL" id="MFL9841104.1"/>
    </source>
</evidence>
<keyword evidence="3 4" id="KW-0597">Phosphoprotein</keyword>
<comment type="caution">
    <text evidence="8">The sequence shown here is derived from an EMBL/GenBank/DDBJ whole genome shotgun (WGS) entry which is preliminary data.</text>
</comment>
<dbReference type="SMART" id="SM00448">
    <property type="entry name" value="REC"/>
    <property type="match status" value="2"/>
</dbReference>
<name>A0ABW8YLN2_9SPHN</name>
<dbReference type="EC" id="2.7.13.3" evidence="2"/>
<dbReference type="PROSITE" id="PS50109">
    <property type="entry name" value="HIS_KIN"/>
    <property type="match status" value="1"/>
</dbReference>
<dbReference type="InterPro" id="IPR003661">
    <property type="entry name" value="HisK_dim/P_dom"/>
</dbReference>
<evidence type="ECO:0000259" key="7">
    <source>
        <dbReference type="PROSITE" id="PS50110"/>
    </source>
</evidence>
<dbReference type="RefSeq" id="WP_408078021.1">
    <property type="nucleotide sequence ID" value="NZ_JBELQC010000001.1"/>
</dbReference>
<evidence type="ECO:0000313" key="9">
    <source>
        <dbReference type="Proteomes" id="UP001629244"/>
    </source>
</evidence>
<dbReference type="PRINTS" id="PR00344">
    <property type="entry name" value="BCTRLSENSOR"/>
</dbReference>
<dbReference type="Pfam" id="PF02518">
    <property type="entry name" value="HATPase_c"/>
    <property type="match status" value="1"/>
</dbReference>
<dbReference type="Gene3D" id="3.40.50.2300">
    <property type="match status" value="2"/>
</dbReference>
<organism evidence="8 9">
    <name type="scientific">Sphingomonas plantiphila</name>
    <dbReference type="NCBI Taxonomy" id="3163295"/>
    <lineage>
        <taxon>Bacteria</taxon>
        <taxon>Pseudomonadati</taxon>
        <taxon>Pseudomonadota</taxon>
        <taxon>Alphaproteobacteria</taxon>
        <taxon>Sphingomonadales</taxon>
        <taxon>Sphingomonadaceae</taxon>
        <taxon>Sphingomonas</taxon>
    </lineage>
</organism>
<feature type="modified residue" description="4-aspartylphosphate" evidence="4">
    <location>
        <position position="58"/>
    </location>
</feature>
<dbReference type="InterPro" id="IPR001789">
    <property type="entry name" value="Sig_transdc_resp-reg_receiver"/>
</dbReference>
<dbReference type="Pfam" id="PF00072">
    <property type="entry name" value="Response_reg"/>
    <property type="match status" value="2"/>
</dbReference>
<sequence length="561" mass="60705">MSNAPTPIHFLLVDDLEENLLALEALLRRDGLSFLRARSGEEALELLLSHEVALALLDVQMPGMDGFELAEFMRGNERTRHVPIIFVTAGSSDTQRRFRGYEAGAVDFIQKPIEPDILRGKAKVFFDLHRQRLALAEAADGLEAQVRERTAELEHALVRLQAETAERERAEASLRQSQKMEAVGQLTGGIAHDFNNMLTGIIGSLDLLRRKIAAGRVDEADRYIDAATSSAERAASLTHRLLAFSRRQSLDPRPLDINQLIDSMSPLVEHALPEQIALKLVHGTDLPHALADAHQLENAILNLAINARDAMPEGGELTIATSHADIAAAEAATTLGLRIGEFVIVSVSDTGTGIPTDVIEKVFDPFFTTKPLGQGTGLGLSMVHGFAKQSGGTVQIDSTPDHGTTVRLYLPTTAASPVAVSEAPRVARRGAGERVLVVEDDDAVRMLVREVLQELHYEAIEIGEPAAALPILESDARIDLMISDIGMPGMNGRDLASAARALRPDLPILFITGYAEHATQRGSFLDAGMSMIKKPFSLEELATTVDALILRSTAHRDATSG</sequence>
<feature type="domain" description="Histidine kinase" evidence="6">
    <location>
        <begin position="189"/>
        <end position="414"/>
    </location>
</feature>
<comment type="catalytic activity">
    <reaction evidence="1">
        <text>ATP + protein L-histidine = ADP + protein N-phospho-L-histidine.</text>
        <dbReference type="EC" id="2.7.13.3"/>
    </reaction>
</comment>
<dbReference type="InterPro" id="IPR005467">
    <property type="entry name" value="His_kinase_dom"/>
</dbReference>
<feature type="modified residue" description="4-aspartylphosphate" evidence="4">
    <location>
        <position position="484"/>
    </location>
</feature>
<reference evidence="8 9" key="1">
    <citation type="submission" date="2024-06" db="EMBL/GenBank/DDBJ databases">
        <authorList>
            <person name="Kaempfer P."/>
            <person name="Viver T."/>
        </authorList>
    </citation>
    <scope>NUCLEOTIDE SEQUENCE [LARGE SCALE GENOMIC DNA]</scope>
    <source>
        <strain evidence="8 9">ST-64</strain>
    </source>
</reference>
<feature type="coiled-coil region" evidence="5">
    <location>
        <begin position="143"/>
        <end position="180"/>
    </location>
</feature>
<dbReference type="PROSITE" id="PS50110">
    <property type="entry name" value="RESPONSE_REGULATORY"/>
    <property type="match status" value="2"/>
</dbReference>
<feature type="domain" description="Response regulatory" evidence="7">
    <location>
        <begin position="9"/>
        <end position="126"/>
    </location>
</feature>
<evidence type="ECO:0000256" key="4">
    <source>
        <dbReference type="PROSITE-ProRule" id="PRU00169"/>
    </source>
</evidence>
<dbReference type="Proteomes" id="UP001629244">
    <property type="component" value="Unassembled WGS sequence"/>
</dbReference>
<dbReference type="CDD" id="cd00082">
    <property type="entry name" value="HisKA"/>
    <property type="match status" value="1"/>
</dbReference>
<dbReference type="EMBL" id="JBELQC010000001">
    <property type="protein sequence ID" value="MFL9841104.1"/>
    <property type="molecule type" value="Genomic_DNA"/>
</dbReference>
<evidence type="ECO:0000256" key="3">
    <source>
        <dbReference type="ARBA" id="ARBA00022553"/>
    </source>
</evidence>
<feature type="domain" description="Response regulatory" evidence="7">
    <location>
        <begin position="434"/>
        <end position="549"/>
    </location>
</feature>
<dbReference type="InterPro" id="IPR036097">
    <property type="entry name" value="HisK_dim/P_sf"/>
</dbReference>
<dbReference type="SMART" id="SM00388">
    <property type="entry name" value="HisKA"/>
    <property type="match status" value="1"/>
</dbReference>
<dbReference type="InterPro" id="IPR004358">
    <property type="entry name" value="Sig_transdc_His_kin-like_C"/>
</dbReference>
<dbReference type="InterPro" id="IPR036890">
    <property type="entry name" value="HATPase_C_sf"/>
</dbReference>
<dbReference type="PANTHER" id="PTHR43547:SF2">
    <property type="entry name" value="HYBRID SIGNAL TRANSDUCTION HISTIDINE KINASE C"/>
    <property type="match status" value="1"/>
</dbReference>
<dbReference type="PANTHER" id="PTHR43547">
    <property type="entry name" value="TWO-COMPONENT HISTIDINE KINASE"/>
    <property type="match status" value="1"/>
</dbReference>
<proteinExistence type="predicted"/>